<gene>
    <name evidence="2" type="ORF">ATZ33_06625</name>
    <name evidence="3" type="ORF">RV15_GL000388</name>
</gene>
<dbReference type="AlphaFoldDB" id="A0A0S3K9S7"/>
<keyword evidence="1" id="KW-0812">Transmembrane</keyword>
<keyword evidence="4" id="KW-1185">Reference proteome</keyword>
<dbReference type="OrthoDB" id="9819812at2"/>
<keyword evidence="1" id="KW-1133">Transmembrane helix</keyword>
<reference evidence="2 4" key="2">
    <citation type="submission" date="2015-12" db="EMBL/GenBank/DDBJ databases">
        <authorList>
            <person name="Lauer A."/>
            <person name="Humrighouse B."/>
            <person name="Loparev V."/>
            <person name="Shewmaker P.L."/>
            <person name="Whitney A.M."/>
            <person name="McLaughlin R.W."/>
        </authorList>
    </citation>
    <scope>NUCLEOTIDE SEQUENCE [LARGE SCALE GENOMIC DNA]</scope>
    <source>
        <strain evidence="2 4">LMG 23085</strain>
    </source>
</reference>
<evidence type="ECO:0000313" key="2">
    <source>
        <dbReference type="EMBL" id="ALS01053.1"/>
    </source>
</evidence>
<protein>
    <submittedName>
        <fullName evidence="3">Uncharacterized protein</fullName>
    </submittedName>
</protein>
<dbReference type="Proteomes" id="UP000183039">
    <property type="component" value="Unassembled WGS sequence"/>
</dbReference>
<evidence type="ECO:0000313" key="5">
    <source>
        <dbReference type="Proteomes" id="UP000183039"/>
    </source>
</evidence>
<dbReference type="Proteomes" id="UP000065511">
    <property type="component" value="Chromosome"/>
</dbReference>
<reference evidence="3 5" key="1">
    <citation type="submission" date="2014-12" db="EMBL/GenBank/DDBJ databases">
        <title>Draft genome sequences of 29 type strains of Enterococci.</title>
        <authorList>
            <person name="Zhong Z."/>
            <person name="Sun Z."/>
            <person name="Liu W."/>
            <person name="Zhang W."/>
            <person name="Zhang H."/>
        </authorList>
    </citation>
    <scope>NUCLEOTIDE SEQUENCE [LARGE SCALE GENOMIC DNA]</scope>
    <source>
        <strain evidence="3 5">DSM 22801</strain>
    </source>
</reference>
<accession>A0A0S3K9S7</accession>
<evidence type="ECO:0000256" key="1">
    <source>
        <dbReference type="SAM" id="Phobius"/>
    </source>
</evidence>
<name>A0A0S3K9S7_9ENTE</name>
<dbReference type="KEGG" id="ess:ATZ33_06625"/>
<keyword evidence="1" id="KW-0472">Membrane</keyword>
<evidence type="ECO:0000313" key="4">
    <source>
        <dbReference type="Proteomes" id="UP000065511"/>
    </source>
</evidence>
<proteinExistence type="predicted"/>
<sequence>MDVFTLDIIKIIIPVLTSLAVCYITLYFTHKRNKDTLNLQQKNHMESMKISEKKYQEQLIINEENERLKYLPYLSIVPKYKSNRFEGEMDEIDNLNIRSIPFELINEGVGIAFSIHLEYLDDNEKPKNMFNIAVAFKDNYKNGHNILGVRAPIDTDVLRVQSQTEFCLYLTAIDEKSNQVDPTTDINWKFNIVFYDIQGRQYKQSYSFYTSTGSNKIVRINSYMPQLIK</sequence>
<dbReference type="EMBL" id="CP013614">
    <property type="protein sequence ID" value="ALS01053.1"/>
    <property type="molecule type" value="Genomic_DNA"/>
</dbReference>
<evidence type="ECO:0000313" key="3">
    <source>
        <dbReference type="EMBL" id="OJG91721.1"/>
    </source>
</evidence>
<dbReference type="EMBL" id="JXLC01000011">
    <property type="protein sequence ID" value="OJG91721.1"/>
    <property type="molecule type" value="Genomic_DNA"/>
</dbReference>
<organism evidence="3 5">
    <name type="scientific">Enterococcus silesiacus</name>
    <dbReference type="NCBI Taxonomy" id="332949"/>
    <lineage>
        <taxon>Bacteria</taxon>
        <taxon>Bacillati</taxon>
        <taxon>Bacillota</taxon>
        <taxon>Bacilli</taxon>
        <taxon>Lactobacillales</taxon>
        <taxon>Enterococcaceae</taxon>
        <taxon>Enterococcus</taxon>
    </lineage>
</organism>
<feature type="transmembrane region" description="Helical" evidence="1">
    <location>
        <begin position="6"/>
        <end position="28"/>
    </location>
</feature>